<evidence type="ECO:0000256" key="2">
    <source>
        <dbReference type="ARBA" id="ARBA00022490"/>
    </source>
</evidence>
<dbReference type="InterPro" id="IPR001202">
    <property type="entry name" value="WW_dom"/>
</dbReference>
<feature type="region of interest" description="Disordered" evidence="3">
    <location>
        <begin position="279"/>
        <end position="304"/>
    </location>
</feature>
<dbReference type="EMBL" id="ABEU02000017">
    <property type="protein sequence ID" value="PNR36265.1"/>
    <property type="molecule type" value="Genomic_DNA"/>
</dbReference>
<keyword evidence="7" id="KW-1185">Reference proteome</keyword>
<dbReference type="Proteomes" id="UP000006727">
    <property type="component" value="Chromosome 17"/>
</dbReference>
<dbReference type="PROSITE" id="PS50020">
    <property type="entry name" value="WW_DOMAIN_2"/>
    <property type="match status" value="1"/>
</dbReference>
<keyword evidence="2" id="KW-0963">Cytoplasm</keyword>
<feature type="region of interest" description="Disordered" evidence="3">
    <location>
        <begin position="152"/>
        <end position="209"/>
    </location>
</feature>
<dbReference type="PANTHER" id="PTHR14791">
    <property type="entry name" value="BOMB/KIRA PROTEINS"/>
    <property type="match status" value="1"/>
</dbReference>
<dbReference type="InterPro" id="IPR056440">
    <property type="entry name" value="Zn-ribbon_GIR1"/>
</dbReference>
<dbReference type="PaxDb" id="3218-PP1S98_175V6.1"/>
<dbReference type="GeneID" id="112294876"/>
<dbReference type="GO" id="GO:0005737">
    <property type="term" value="C:cytoplasm"/>
    <property type="evidence" value="ECO:0007669"/>
    <property type="project" value="UniProtKB-SubCell"/>
</dbReference>
<evidence type="ECO:0000256" key="1">
    <source>
        <dbReference type="ARBA" id="ARBA00004496"/>
    </source>
</evidence>
<dbReference type="Pfam" id="PF00397">
    <property type="entry name" value="WW"/>
    <property type="match status" value="1"/>
</dbReference>
<dbReference type="InterPro" id="IPR036020">
    <property type="entry name" value="WW_dom_sf"/>
</dbReference>
<feature type="compositionally biased region" description="Low complexity" evidence="3">
    <location>
        <begin position="279"/>
        <end position="296"/>
    </location>
</feature>
<evidence type="ECO:0000313" key="7">
    <source>
        <dbReference type="Proteomes" id="UP000006727"/>
    </source>
</evidence>
<evidence type="ECO:0000256" key="3">
    <source>
        <dbReference type="SAM" id="MobiDB-lite"/>
    </source>
</evidence>
<evidence type="ECO:0000313" key="5">
    <source>
        <dbReference type="EMBL" id="PNR36265.1"/>
    </source>
</evidence>
<dbReference type="OMA" id="GCEAECA"/>
<organism evidence="5">
    <name type="scientific">Physcomitrium patens</name>
    <name type="common">Spreading-leaved earth moss</name>
    <name type="synonym">Physcomitrella patens</name>
    <dbReference type="NCBI Taxonomy" id="3218"/>
    <lineage>
        <taxon>Eukaryota</taxon>
        <taxon>Viridiplantae</taxon>
        <taxon>Streptophyta</taxon>
        <taxon>Embryophyta</taxon>
        <taxon>Bryophyta</taxon>
        <taxon>Bryophytina</taxon>
        <taxon>Bryopsida</taxon>
        <taxon>Funariidae</taxon>
        <taxon>Funariales</taxon>
        <taxon>Funariaceae</taxon>
        <taxon>Physcomitrium</taxon>
    </lineage>
</organism>
<dbReference type="Gramene" id="Pp3c17_15140V3.3">
    <property type="protein sequence ID" value="Pp3c17_15140V3.3"/>
    <property type="gene ID" value="Pp3c17_15140"/>
</dbReference>
<dbReference type="KEGG" id="ppp:112294876"/>
<dbReference type="RefSeq" id="XP_024401602.1">
    <property type="nucleotide sequence ID" value="XM_024545834.2"/>
</dbReference>
<feature type="compositionally biased region" description="Low complexity" evidence="3">
    <location>
        <begin position="154"/>
        <end position="177"/>
    </location>
</feature>
<evidence type="ECO:0000313" key="6">
    <source>
        <dbReference type="EnsemblPlants" id="Pp3c17_15140V3.1"/>
    </source>
</evidence>
<comment type="subcellular location">
    <subcellularLocation>
        <location evidence="1">Cytoplasm</location>
    </subcellularLocation>
</comment>
<dbReference type="RefSeq" id="XP_024401601.1">
    <property type="nucleotide sequence ID" value="XM_024545833.2"/>
</dbReference>
<gene>
    <name evidence="6" type="primary">LOC112294876</name>
    <name evidence="5" type="ORF">PHYPA_022116</name>
</gene>
<reference evidence="5 7" key="2">
    <citation type="journal article" date="2018" name="Plant J.">
        <title>The Physcomitrella patens chromosome-scale assembly reveals moss genome structure and evolution.</title>
        <authorList>
            <person name="Lang D."/>
            <person name="Ullrich K.K."/>
            <person name="Murat F."/>
            <person name="Fuchs J."/>
            <person name="Jenkins J."/>
            <person name="Haas F.B."/>
            <person name="Piednoel M."/>
            <person name="Gundlach H."/>
            <person name="Van Bel M."/>
            <person name="Meyberg R."/>
            <person name="Vives C."/>
            <person name="Morata J."/>
            <person name="Symeonidi A."/>
            <person name="Hiss M."/>
            <person name="Muchero W."/>
            <person name="Kamisugi Y."/>
            <person name="Saleh O."/>
            <person name="Blanc G."/>
            <person name="Decker E.L."/>
            <person name="van Gessel N."/>
            <person name="Grimwood J."/>
            <person name="Hayes R.D."/>
            <person name="Graham S.W."/>
            <person name="Gunter L.E."/>
            <person name="McDaniel S.F."/>
            <person name="Hoernstein S.N.W."/>
            <person name="Larsson A."/>
            <person name="Li F.W."/>
            <person name="Perroud P.F."/>
            <person name="Phillips J."/>
            <person name="Ranjan P."/>
            <person name="Rokshar D.S."/>
            <person name="Rothfels C.J."/>
            <person name="Schneider L."/>
            <person name="Shu S."/>
            <person name="Stevenson D.W."/>
            <person name="Thummler F."/>
            <person name="Tillich M."/>
            <person name="Villarreal Aguilar J.C."/>
            <person name="Widiez T."/>
            <person name="Wong G.K."/>
            <person name="Wymore A."/>
            <person name="Zhang Y."/>
            <person name="Zimmer A.D."/>
            <person name="Quatrano R.S."/>
            <person name="Mayer K.F.X."/>
            <person name="Goodstein D."/>
            <person name="Casacuberta J.M."/>
            <person name="Vandepoele K."/>
            <person name="Reski R."/>
            <person name="Cuming A.C."/>
            <person name="Tuskan G.A."/>
            <person name="Maumus F."/>
            <person name="Salse J."/>
            <person name="Schmutz J."/>
            <person name="Rensing S.A."/>
        </authorList>
    </citation>
    <scope>NUCLEOTIDE SEQUENCE [LARGE SCALE GENOMIC DNA]</scope>
    <source>
        <strain evidence="6 7">cv. Gransden 2004</strain>
    </source>
</reference>
<dbReference type="EnsemblPlants" id="Pp3c17_15140V3.1">
    <property type="protein sequence ID" value="Pp3c17_15140V3.1"/>
    <property type="gene ID" value="Pp3c17_15140"/>
</dbReference>
<feature type="domain" description="WW" evidence="4">
    <location>
        <begin position="91"/>
        <end position="125"/>
    </location>
</feature>
<dbReference type="EnsemblPlants" id="Pp3c17_15140V3.3">
    <property type="protein sequence ID" value="Pp3c17_15140V3.3"/>
    <property type="gene ID" value="Pp3c17_15140"/>
</dbReference>
<proteinExistence type="predicted"/>
<sequence>MEVAWRGSELCGPVLDIKSKRAWGADAHKLMQLMMGQIPSEDTKPAAATESSVTLDLFCKADPSPRCAVQLGIACNTTSSPGFLELDPSEEPLPSGWEKCLDLKTGKLYYVNKSSGVSSLDNPRKRCTTDLSLAHEFLGSKKSETLQQENLIASSSSSSGNPRQCSRQKQQQHSQLSLFATGKQQWNLQPDDRRGPLNCRYSPEPAEEPEFHLELDLNLSTGGASSPSRRPEQQTVCTMEMIQNALKRTESKPSLIKREFLPTLQHKYSSFTSVVSAHSGSSGASPSTSSSSSTSPWLGHGAAPLDESRQSFKSSITGCEAECAKAENVAAGSCELVMAACTRCLTYVMLSRGDARCPRCEAEVPVKFGSAPVSKRQRVGPSYDPDRR</sequence>
<dbReference type="EnsemblPlants" id="Pp3c17_15140V3.2">
    <property type="protein sequence ID" value="Pp3c17_15140V3.2"/>
    <property type="gene ID" value="Pp3c17_15140"/>
</dbReference>
<reference evidence="5 7" key="1">
    <citation type="journal article" date="2008" name="Science">
        <title>The Physcomitrella genome reveals evolutionary insights into the conquest of land by plants.</title>
        <authorList>
            <person name="Rensing S."/>
            <person name="Lang D."/>
            <person name="Zimmer A."/>
            <person name="Terry A."/>
            <person name="Salamov A."/>
            <person name="Shapiro H."/>
            <person name="Nishiyama T."/>
            <person name="Perroud P.-F."/>
            <person name="Lindquist E."/>
            <person name="Kamisugi Y."/>
            <person name="Tanahashi T."/>
            <person name="Sakakibara K."/>
            <person name="Fujita T."/>
            <person name="Oishi K."/>
            <person name="Shin-I T."/>
            <person name="Kuroki Y."/>
            <person name="Toyoda A."/>
            <person name="Suzuki Y."/>
            <person name="Hashimoto A."/>
            <person name="Yamaguchi K."/>
            <person name="Sugano A."/>
            <person name="Kohara Y."/>
            <person name="Fujiyama A."/>
            <person name="Anterola A."/>
            <person name="Aoki S."/>
            <person name="Ashton N."/>
            <person name="Barbazuk W.B."/>
            <person name="Barker E."/>
            <person name="Bennetzen J."/>
            <person name="Bezanilla M."/>
            <person name="Blankenship R."/>
            <person name="Cho S.H."/>
            <person name="Dutcher S."/>
            <person name="Estelle M."/>
            <person name="Fawcett J.A."/>
            <person name="Gundlach H."/>
            <person name="Hanada K."/>
            <person name="Heyl A."/>
            <person name="Hicks K.A."/>
            <person name="Hugh J."/>
            <person name="Lohr M."/>
            <person name="Mayer K."/>
            <person name="Melkozernov A."/>
            <person name="Murata T."/>
            <person name="Nelson D."/>
            <person name="Pils B."/>
            <person name="Prigge M."/>
            <person name="Reiss B."/>
            <person name="Renner T."/>
            <person name="Rombauts S."/>
            <person name="Rushton P."/>
            <person name="Sanderfoot A."/>
            <person name="Schween G."/>
            <person name="Shiu S.-H."/>
            <person name="Stueber K."/>
            <person name="Theodoulou F.L."/>
            <person name="Tu H."/>
            <person name="Van de Peer Y."/>
            <person name="Verrier P.J."/>
            <person name="Waters E."/>
            <person name="Wood A."/>
            <person name="Yang L."/>
            <person name="Cove D."/>
            <person name="Cuming A."/>
            <person name="Hasebe M."/>
            <person name="Lucas S."/>
            <person name="Mishler D.B."/>
            <person name="Reski R."/>
            <person name="Grigoriev I."/>
            <person name="Quatrano R.S."/>
            <person name="Boore J.L."/>
        </authorList>
    </citation>
    <scope>NUCLEOTIDE SEQUENCE [LARGE SCALE GENOMIC DNA]</scope>
    <source>
        <strain evidence="6 7">cv. Gransden 2004</strain>
    </source>
</reference>
<dbReference type="Pfam" id="PF24747">
    <property type="entry name" value="Zn-ribbon_GIR1"/>
    <property type="match status" value="1"/>
</dbReference>
<dbReference type="PANTHER" id="PTHR14791:SF42">
    <property type="entry name" value="F16L1.2 PROTEIN"/>
    <property type="match status" value="1"/>
</dbReference>
<accession>A0A2K1J404</accession>
<evidence type="ECO:0000259" key="4">
    <source>
        <dbReference type="PROSITE" id="PS50020"/>
    </source>
</evidence>
<dbReference type="FunCoup" id="A0A2K1J404">
    <property type="interactions" value="572"/>
</dbReference>
<dbReference type="Gramene" id="Pp3c17_15140V3.2">
    <property type="protein sequence ID" value="Pp3c17_15140V3.2"/>
    <property type="gene ID" value="Pp3c17_15140"/>
</dbReference>
<dbReference type="Gene3D" id="2.20.70.10">
    <property type="match status" value="1"/>
</dbReference>
<dbReference type="InterPro" id="IPR051105">
    <property type="entry name" value="WWC/KIBRA_Hippo_Reg"/>
</dbReference>
<dbReference type="SUPFAM" id="SSF51045">
    <property type="entry name" value="WW domain"/>
    <property type="match status" value="1"/>
</dbReference>
<protein>
    <recommendedName>
        <fullName evidence="4">WW domain-containing protein</fullName>
    </recommendedName>
</protein>
<name>A0A2K1J404_PHYPA</name>
<dbReference type="AlphaFoldDB" id="A0A2K1J404"/>
<dbReference type="Gramene" id="Pp3c17_15140V3.1">
    <property type="protein sequence ID" value="Pp3c17_15140V3.1"/>
    <property type="gene ID" value="Pp3c17_15140"/>
</dbReference>
<reference evidence="6" key="3">
    <citation type="submission" date="2020-12" db="UniProtKB">
        <authorList>
            <consortium name="EnsemblPlants"/>
        </authorList>
    </citation>
    <scope>IDENTIFICATION</scope>
</reference>
<dbReference type="OrthoDB" id="1929178at2759"/>